<evidence type="ECO:0000256" key="1">
    <source>
        <dbReference type="SAM" id="MobiDB-lite"/>
    </source>
</evidence>
<feature type="region of interest" description="Disordered" evidence="1">
    <location>
        <begin position="731"/>
        <end position="767"/>
    </location>
</feature>
<dbReference type="SUPFAM" id="SSF53098">
    <property type="entry name" value="Ribonuclease H-like"/>
    <property type="match status" value="1"/>
</dbReference>
<organism evidence="3 4">
    <name type="scientific">Actinobacillus porcitonsillarum</name>
    <dbReference type="NCBI Taxonomy" id="189834"/>
    <lineage>
        <taxon>Bacteria</taxon>
        <taxon>Pseudomonadati</taxon>
        <taxon>Pseudomonadota</taxon>
        <taxon>Gammaproteobacteria</taxon>
        <taxon>Pasteurellales</taxon>
        <taxon>Pasteurellaceae</taxon>
        <taxon>Actinobacillus</taxon>
    </lineage>
</organism>
<dbReference type="GO" id="GO:0006139">
    <property type="term" value="P:nucleobase-containing compound metabolic process"/>
    <property type="evidence" value="ECO:0007669"/>
    <property type="project" value="InterPro"/>
</dbReference>
<dbReference type="InterPro" id="IPR012340">
    <property type="entry name" value="NA-bd_OB-fold"/>
</dbReference>
<dbReference type="GO" id="GO:0003735">
    <property type="term" value="F:structural constituent of ribosome"/>
    <property type="evidence" value="ECO:0007669"/>
    <property type="project" value="TreeGrafter"/>
</dbReference>
<dbReference type="SUPFAM" id="SSF158832">
    <property type="entry name" value="Tex N-terminal region-like"/>
    <property type="match status" value="1"/>
</dbReference>
<dbReference type="Gene3D" id="1.10.10.650">
    <property type="entry name" value="RuvA domain 2-like"/>
    <property type="match status" value="1"/>
</dbReference>
<sequence>MSNLNQQISQIIATELNVGAHQILAAMTLLDEGNTIPFIARYRKEVTGGLDDTQLRHFETRLIYLRELDDRRQTILKSIEEQGKLTEELQTKILSVESKTELEDLYLPYKPKRRTRGQIAIEAGLEPLAELLWSDPSQQPENAAEAFVSVEKGVADTKAALDGARYILMERFSEDADLLAKLRQYLTAYAAFEAKVIEGKEEEGEKFRDYFTHSEPFKTVPSHRALAMFRGRNEGILSLSLNPEPENEETKSTSPCEEIIRQHLGVIFNQQPADKWREQVIAWTWKIKVLLHLETELMATLREKAEEEAIDVFARNLSALLMAAPAGARNTMGLDPGLRTGVKVAVVDNTGKLLATETIYPHTTGKAAAEVSLYKLIKQHNVELIAIGNGTASRETERFAKDVLKQIKESKSDMLIPQTVVVSEAGASVYSASELAANEFPDLDVSLRGAVSIARRLQDPLAELVKIEPKAIGVGQYQHDVNQSQLARKLDAVVEDCVNAVGVDLNTASAPLLARVAGMTKTLAQNIVAFRDENGRFNSRSDLKKVPRLGPKAFEQCAGFMRILNGKNPLDASSVHPEAYPVVEKILQATTATLADLMGNATKIHQLNAKDFVDEQFGLPTVTDILKELEKPGRDPRGEFKTATFMEGVEEIKDLKVGMILEGTVTNVANFGAFVDIGVHQDGLVHISMLSNRFVDDPHTVVKAGDVVKVKVLEVDVARKRIALTMRLDDSAGEKKSEHNENRKMTEKSDRLQNQSSKPQRNQFTNNAFADALKGWKK</sequence>
<dbReference type="Pfam" id="PF16921">
    <property type="entry name" value="Tex_YqgF"/>
    <property type="match status" value="1"/>
</dbReference>
<protein>
    <submittedName>
        <fullName evidence="3">RNA-binding transcriptional accessory protein</fullName>
    </submittedName>
</protein>
<keyword evidence="4" id="KW-1185">Reference proteome</keyword>
<accession>A0A2U8FKL2</accession>
<feature type="domain" description="S1 motif" evidence="2">
    <location>
        <begin position="658"/>
        <end position="727"/>
    </location>
</feature>
<dbReference type="Gene3D" id="2.40.50.140">
    <property type="entry name" value="Nucleic acid-binding proteins"/>
    <property type="match status" value="1"/>
</dbReference>
<reference evidence="4" key="1">
    <citation type="submission" date="2018-05" db="EMBL/GenBank/DDBJ databases">
        <title>Complete genome sequence of Actinobacillus porcitonsillarum reference strain 9953L55 (CCUG 46996).</title>
        <authorList>
            <person name="Dona V."/>
            <person name="Perreten V."/>
        </authorList>
    </citation>
    <scope>NUCLEOTIDE SEQUENCE [LARGE SCALE GENOMIC DNA]</scope>
    <source>
        <strain evidence="4">9953L55</strain>
    </source>
</reference>
<dbReference type="InterPro" id="IPR032639">
    <property type="entry name" value="Tex_YqgF"/>
</dbReference>
<dbReference type="Pfam" id="PF09371">
    <property type="entry name" value="Tex_N"/>
    <property type="match status" value="1"/>
</dbReference>
<gene>
    <name evidence="3" type="ORF">DDU33_05100</name>
</gene>
<dbReference type="InterPro" id="IPR023319">
    <property type="entry name" value="Tex-like_HTH_dom_sf"/>
</dbReference>
<dbReference type="SUPFAM" id="SSF50249">
    <property type="entry name" value="Nucleic acid-binding proteins"/>
    <property type="match status" value="1"/>
</dbReference>
<dbReference type="SUPFAM" id="SSF47781">
    <property type="entry name" value="RuvA domain 2-like"/>
    <property type="match status" value="2"/>
</dbReference>
<dbReference type="InterPro" id="IPR003029">
    <property type="entry name" value="S1_domain"/>
</dbReference>
<dbReference type="InterPro" id="IPR018974">
    <property type="entry name" value="Tex-like_N"/>
</dbReference>
<dbReference type="PANTHER" id="PTHR10724">
    <property type="entry name" value="30S RIBOSOMAL PROTEIN S1"/>
    <property type="match status" value="1"/>
</dbReference>
<evidence type="ECO:0000259" key="2">
    <source>
        <dbReference type="PROSITE" id="PS50126"/>
    </source>
</evidence>
<feature type="compositionally biased region" description="Basic and acidic residues" evidence="1">
    <location>
        <begin position="731"/>
        <end position="751"/>
    </location>
</feature>
<dbReference type="GO" id="GO:0003729">
    <property type="term" value="F:mRNA binding"/>
    <property type="evidence" value="ECO:0007669"/>
    <property type="project" value="TreeGrafter"/>
</dbReference>
<dbReference type="GO" id="GO:0006412">
    <property type="term" value="P:translation"/>
    <property type="evidence" value="ECO:0007669"/>
    <property type="project" value="TreeGrafter"/>
</dbReference>
<dbReference type="FunFam" id="2.40.50.140:FF:000051">
    <property type="entry name" value="RNA-binding transcriptional accessory protein"/>
    <property type="match status" value="1"/>
</dbReference>
<dbReference type="Gene3D" id="1.10.150.310">
    <property type="entry name" value="Tex RuvX-like domain-like"/>
    <property type="match status" value="1"/>
</dbReference>
<dbReference type="PROSITE" id="PS50126">
    <property type="entry name" value="S1"/>
    <property type="match status" value="1"/>
</dbReference>
<dbReference type="KEGG" id="apor:DDU33_05100"/>
<dbReference type="Gene3D" id="3.30.420.140">
    <property type="entry name" value="YqgF/RNase H-like domain"/>
    <property type="match status" value="1"/>
</dbReference>
<evidence type="ECO:0000313" key="3">
    <source>
        <dbReference type="EMBL" id="AWI50894.1"/>
    </source>
</evidence>
<dbReference type="SMART" id="SM00732">
    <property type="entry name" value="YqgFc"/>
    <property type="match status" value="1"/>
</dbReference>
<dbReference type="FunFam" id="1.10.150.310:FF:000001">
    <property type="entry name" value="RNA-binding transcriptional accessory protein"/>
    <property type="match status" value="1"/>
</dbReference>
<proteinExistence type="predicted"/>
<dbReference type="InterPro" id="IPR055179">
    <property type="entry name" value="Tex-like_central_region"/>
</dbReference>
<dbReference type="FunFam" id="3.30.420.140:FF:000001">
    <property type="entry name" value="RNA-binding transcriptional accessory protein"/>
    <property type="match status" value="1"/>
</dbReference>
<dbReference type="InterPro" id="IPR006641">
    <property type="entry name" value="YqgF/RNaseH-like_dom"/>
</dbReference>
<dbReference type="PANTHER" id="PTHR10724:SF10">
    <property type="entry name" value="S1 RNA-BINDING DOMAIN-CONTAINING PROTEIN 1"/>
    <property type="match status" value="1"/>
</dbReference>
<dbReference type="FunFam" id="1.10.10.650:FF:000001">
    <property type="entry name" value="S1 RNA-binding domain 1"/>
    <property type="match status" value="1"/>
</dbReference>
<dbReference type="RefSeq" id="WP_108923515.1">
    <property type="nucleotide sequence ID" value="NZ_CP029206.1"/>
</dbReference>
<feature type="compositionally biased region" description="Polar residues" evidence="1">
    <location>
        <begin position="752"/>
        <end position="767"/>
    </location>
</feature>
<dbReference type="InterPro" id="IPR050437">
    <property type="entry name" value="Ribos_protein_bS1-like"/>
</dbReference>
<dbReference type="Pfam" id="PF22706">
    <property type="entry name" value="Tex_central_region"/>
    <property type="match status" value="1"/>
</dbReference>
<dbReference type="Pfam" id="PF17674">
    <property type="entry name" value="HHH_9"/>
    <property type="match status" value="1"/>
</dbReference>
<dbReference type="EMBL" id="CP029206">
    <property type="protein sequence ID" value="AWI50894.1"/>
    <property type="molecule type" value="Genomic_DNA"/>
</dbReference>
<dbReference type="InterPro" id="IPR010994">
    <property type="entry name" value="RuvA_2-like"/>
</dbReference>
<dbReference type="InterPro" id="IPR023323">
    <property type="entry name" value="Tex-like_dom_sf"/>
</dbReference>
<evidence type="ECO:0000313" key="4">
    <source>
        <dbReference type="Proteomes" id="UP000244920"/>
    </source>
</evidence>
<dbReference type="SMART" id="SM00316">
    <property type="entry name" value="S1"/>
    <property type="match status" value="1"/>
</dbReference>
<dbReference type="Pfam" id="PF12836">
    <property type="entry name" value="HHH_3"/>
    <property type="match status" value="1"/>
</dbReference>
<name>A0A2U8FKL2_9PAST</name>
<dbReference type="InterPro" id="IPR037027">
    <property type="entry name" value="YqgF/RNaseH-like_dom_sf"/>
</dbReference>
<dbReference type="InterPro" id="IPR044146">
    <property type="entry name" value="S1_Tex"/>
</dbReference>
<dbReference type="AlphaFoldDB" id="A0A2U8FKL2"/>
<dbReference type="Gene3D" id="1.10.3500.10">
    <property type="entry name" value="Tex N-terminal region-like"/>
    <property type="match status" value="1"/>
</dbReference>
<dbReference type="Proteomes" id="UP000244920">
    <property type="component" value="Chromosome"/>
</dbReference>
<dbReference type="InterPro" id="IPR012337">
    <property type="entry name" value="RNaseH-like_sf"/>
</dbReference>
<dbReference type="InterPro" id="IPR041692">
    <property type="entry name" value="HHH_9"/>
</dbReference>
<dbReference type="Pfam" id="PF00575">
    <property type="entry name" value="S1"/>
    <property type="match status" value="1"/>
</dbReference>
<dbReference type="GO" id="GO:0005829">
    <property type="term" value="C:cytosol"/>
    <property type="evidence" value="ECO:0007669"/>
    <property type="project" value="TreeGrafter"/>
</dbReference>
<dbReference type="CDD" id="cd05685">
    <property type="entry name" value="S1_Tex"/>
    <property type="match status" value="1"/>
</dbReference>